<dbReference type="RefSeq" id="WP_011521020.1">
    <property type="nucleotide sequence ID" value="NC_008009.1"/>
</dbReference>
<dbReference type="STRING" id="204669.Acid345_0213"/>
<proteinExistence type="predicted"/>
<evidence type="ECO:0008006" key="3">
    <source>
        <dbReference type="Google" id="ProtNLM"/>
    </source>
</evidence>
<protein>
    <recommendedName>
        <fullName evidence="3">DUF3052 domain-containing protein</fullName>
    </recommendedName>
</protein>
<dbReference type="KEGG" id="aba:Acid345_0213"/>
<dbReference type="Pfam" id="PF11253">
    <property type="entry name" value="DUF3052"/>
    <property type="match status" value="1"/>
</dbReference>
<evidence type="ECO:0000313" key="1">
    <source>
        <dbReference type="EMBL" id="ABF39218.1"/>
    </source>
</evidence>
<sequence length="140" mass="15080">MAGYSGTPLVQKLGIKPGHRIATVSEPPSFDKALGALPEGAAFVGSTAKNVDVVVAFETDAKQFQKHLPGLASRIKQDGMIWIAWPKKASGVQTDLTEDPIRNFALKLGLVDIKVCAIDETWSGLKLVIRKENRAKAAKK</sequence>
<dbReference type="HOGENOM" id="CLU_129221_0_0_0"/>
<dbReference type="InterPro" id="IPR021412">
    <property type="entry name" value="DUF3052"/>
</dbReference>
<dbReference type="Proteomes" id="UP000002432">
    <property type="component" value="Chromosome"/>
</dbReference>
<dbReference type="AlphaFoldDB" id="Q1IV82"/>
<reference evidence="1 2" key="1">
    <citation type="journal article" date="2009" name="Appl. Environ. Microbiol.">
        <title>Three genomes from the phylum Acidobacteria provide insight into the lifestyles of these microorganisms in soils.</title>
        <authorList>
            <person name="Ward N.L."/>
            <person name="Challacombe J.F."/>
            <person name="Janssen P.H."/>
            <person name="Henrissat B."/>
            <person name="Coutinho P.M."/>
            <person name="Wu M."/>
            <person name="Xie G."/>
            <person name="Haft D.H."/>
            <person name="Sait M."/>
            <person name="Badger J."/>
            <person name="Barabote R.D."/>
            <person name="Bradley B."/>
            <person name="Brettin T.S."/>
            <person name="Brinkac L.M."/>
            <person name="Bruce D."/>
            <person name="Creasy T."/>
            <person name="Daugherty S.C."/>
            <person name="Davidsen T.M."/>
            <person name="DeBoy R.T."/>
            <person name="Detter J.C."/>
            <person name="Dodson R.J."/>
            <person name="Durkin A.S."/>
            <person name="Ganapathy A."/>
            <person name="Gwinn-Giglio M."/>
            <person name="Han C.S."/>
            <person name="Khouri H."/>
            <person name="Kiss H."/>
            <person name="Kothari S.P."/>
            <person name="Madupu R."/>
            <person name="Nelson K.E."/>
            <person name="Nelson W.C."/>
            <person name="Paulsen I."/>
            <person name="Penn K."/>
            <person name="Ren Q."/>
            <person name="Rosovitz M.J."/>
            <person name="Selengut J.D."/>
            <person name="Shrivastava S."/>
            <person name="Sullivan S.A."/>
            <person name="Tapia R."/>
            <person name="Thompson L.S."/>
            <person name="Watkins K.L."/>
            <person name="Yang Q."/>
            <person name="Yu C."/>
            <person name="Zafar N."/>
            <person name="Zhou L."/>
            <person name="Kuske C.R."/>
        </authorList>
    </citation>
    <scope>NUCLEOTIDE SEQUENCE [LARGE SCALE GENOMIC DNA]</scope>
    <source>
        <strain evidence="1 2">Ellin345</strain>
    </source>
</reference>
<dbReference type="eggNOG" id="COG4430">
    <property type="taxonomic scope" value="Bacteria"/>
</dbReference>
<dbReference type="EMBL" id="CP000360">
    <property type="protein sequence ID" value="ABF39218.1"/>
    <property type="molecule type" value="Genomic_DNA"/>
</dbReference>
<accession>Q1IV82</accession>
<gene>
    <name evidence="1" type="ordered locus">Acid345_0213</name>
</gene>
<keyword evidence="2" id="KW-1185">Reference proteome</keyword>
<evidence type="ECO:0000313" key="2">
    <source>
        <dbReference type="Proteomes" id="UP000002432"/>
    </source>
</evidence>
<dbReference type="EnsemblBacteria" id="ABF39218">
    <property type="protein sequence ID" value="ABF39218"/>
    <property type="gene ID" value="Acid345_0213"/>
</dbReference>
<name>Q1IV82_KORVE</name>
<organism evidence="1 2">
    <name type="scientific">Koribacter versatilis (strain Ellin345)</name>
    <dbReference type="NCBI Taxonomy" id="204669"/>
    <lineage>
        <taxon>Bacteria</taxon>
        <taxon>Pseudomonadati</taxon>
        <taxon>Acidobacteriota</taxon>
        <taxon>Terriglobia</taxon>
        <taxon>Terriglobales</taxon>
        <taxon>Candidatus Korobacteraceae</taxon>
        <taxon>Candidatus Korobacter</taxon>
    </lineage>
</organism>
<dbReference type="OrthoDB" id="9800461at2"/>